<dbReference type="HOGENOM" id="CLU_204297_0_0_2"/>
<evidence type="ECO:0000313" key="2">
    <source>
        <dbReference type="Proteomes" id="UP000012672"/>
    </source>
</evidence>
<dbReference type="Proteomes" id="UP000012672">
    <property type="component" value="Chromosome"/>
</dbReference>
<dbReference type="eggNOG" id="arCOG15200">
    <property type="taxonomic scope" value="Archaea"/>
</dbReference>
<keyword evidence="2" id="KW-1185">Reference proteome</keyword>
<dbReference type="OrthoDB" id="52455at2157"/>
<dbReference type="KEGG" id="max:MMALV_16560"/>
<accession>M9SLT3</accession>
<dbReference type="GeneID" id="55637740"/>
<gene>
    <name evidence="1" type="ORF">MMALV_16560</name>
</gene>
<protein>
    <submittedName>
        <fullName evidence="1">Uncharacterized protein</fullName>
    </submittedName>
</protein>
<dbReference type="EMBL" id="CP004049">
    <property type="protein sequence ID" value="AGI86372.1"/>
    <property type="molecule type" value="Genomic_DNA"/>
</dbReference>
<reference evidence="1 2" key="1">
    <citation type="journal article" date="2012" name="J. Bacteriol.">
        <title>Genome sequence of 'Candidatus Methanomethylophilus alvus' Mx1201, a methanogenic archaeon from the human gut belonging to a seventh order of methanogens.</title>
        <authorList>
            <person name="Borrel G."/>
            <person name="Harris H.M."/>
            <person name="Tottey W."/>
            <person name="Mihajlovski A."/>
            <person name="Parisot N."/>
            <person name="Peyretaillade E."/>
            <person name="Peyret P."/>
            <person name="Gribaldo S."/>
            <person name="O'Toole P.W."/>
            <person name="Brugere J.F."/>
        </authorList>
    </citation>
    <scope>NUCLEOTIDE SEQUENCE [LARGE SCALE GENOMIC DNA]</scope>
    <source>
        <strain evidence="1 2">Mx1201</strain>
    </source>
</reference>
<name>M9SLT3_METAX</name>
<organism evidence="1 2">
    <name type="scientific">Methanomethylophilus alvi (strain Mx1201)</name>
    <dbReference type="NCBI Taxonomy" id="1236689"/>
    <lineage>
        <taxon>Archaea</taxon>
        <taxon>Methanobacteriati</taxon>
        <taxon>Thermoplasmatota</taxon>
        <taxon>Thermoplasmata</taxon>
        <taxon>Methanomassiliicoccales</taxon>
        <taxon>Methanomethylophilaceae</taxon>
        <taxon>Methanomethylophilus</taxon>
    </lineage>
</organism>
<evidence type="ECO:0000313" key="1">
    <source>
        <dbReference type="EMBL" id="AGI86372.1"/>
    </source>
</evidence>
<dbReference type="InParanoid" id="M9SLT3"/>
<sequence length="57" mass="6814">MRFDRKAPPVLCFQCLNCYKTYKGEGAEQKALDCCGSFIQGFYQNYRRWGCQKWYGR</sequence>
<proteinExistence type="predicted"/>
<dbReference type="RefSeq" id="WP_015505518.1">
    <property type="nucleotide sequence ID" value="NC_020913.1"/>
</dbReference>
<dbReference type="AlphaFoldDB" id="M9SLT3"/>